<keyword evidence="2" id="KW-1185">Reference proteome</keyword>
<dbReference type="Proteomes" id="UP000600080">
    <property type="component" value="Unassembled WGS sequence"/>
</dbReference>
<evidence type="ECO:0000313" key="1">
    <source>
        <dbReference type="EMBL" id="GGN45046.1"/>
    </source>
</evidence>
<sequence>MVRVVEQTPAERALARSFTSGNGQVRFEVTNLTVHHHANRSVTFTYWITVVRQRHPEEDWEFTLPWDDKSFTDVLTSPQPDPERLKQLVHLVHALLEEWWDTKGHNRQSAKMGRQLR</sequence>
<accession>A0ABQ2JD27</accession>
<reference evidence="2" key="1">
    <citation type="journal article" date="2019" name="Int. J. Syst. Evol. Microbiol.">
        <title>The Global Catalogue of Microorganisms (GCM) 10K type strain sequencing project: providing services to taxonomists for standard genome sequencing and annotation.</title>
        <authorList>
            <consortium name="The Broad Institute Genomics Platform"/>
            <consortium name="The Broad Institute Genome Sequencing Center for Infectious Disease"/>
            <person name="Wu L."/>
            <person name="Ma J."/>
        </authorList>
    </citation>
    <scope>NUCLEOTIDE SEQUENCE [LARGE SCALE GENOMIC DNA]</scope>
    <source>
        <strain evidence="2">CGMCC 4.7323</strain>
    </source>
</reference>
<proteinExistence type="predicted"/>
<evidence type="ECO:0000313" key="2">
    <source>
        <dbReference type="Proteomes" id="UP000600080"/>
    </source>
</evidence>
<name>A0ABQ2JD27_9ACTN</name>
<gene>
    <name evidence="1" type="ORF">GCM10012285_28320</name>
</gene>
<comment type="caution">
    <text evidence="1">The sequence shown here is derived from an EMBL/GenBank/DDBJ whole genome shotgun (WGS) entry which is preliminary data.</text>
</comment>
<protein>
    <submittedName>
        <fullName evidence="1">Uncharacterized protein</fullName>
    </submittedName>
</protein>
<dbReference type="EMBL" id="BMND01000009">
    <property type="protein sequence ID" value="GGN45046.1"/>
    <property type="molecule type" value="Genomic_DNA"/>
</dbReference>
<organism evidence="1 2">
    <name type="scientific">Streptomyces kronopolitis</name>
    <dbReference type="NCBI Taxonomy" id="1612435"/>
    <lineage>
        <taxon>Bacteria</taxon>
        <taxon>Bacillati</taxon>
        <taxon>Actinomycetota</taxon>
        <taxon>Actinomycetes</taxon>
        <taxon>Kitasatosporales</taxon>
        <taxon>Streptomycetaceae</taxon>
        <taxon>Streptomyces</taxon>
    </lineage>
</organism>